<accession>A0A9E7U4Q1</accession>
<dbReference type="Proteomes" id="UP001057580">
    <property type="component" value="Chromosome"/>
</dbReference>
<protein>
    <submittedName>
        <fullName evidence="1">Aminoglycoside 6-adenylyltransferase</fullName>
    </submittedName>
</protein>
<dbReference type="Pfam" id="PF04439">
    <property type="entry name" value="Adenyl_transf"/>
    <property type="match status" value="1"/>
</dbReference>
<dbReference type="GeneID" id="74944938"/>
<dbReference type="EMBL" id="CP104003">
    <property type="protein sequence ID" value="UWM54570.1"/>
    <property type="molecule type" value="Genomic_DNA"/>
</dbReference>
<evidence type="ECO:0000313" key="2">
    <source>
        <dbReference type="Proteomes" id="UP001057580"/>
    </source>
</evidence>
<dbReference type="Gene3D" id="1.20.120.330">
    <property type="entry name" value="Nucleotidyltransferases domain 2"/>
    <property type="match status" value="1"/>
</dbReference>
<dbReference type="InterPro" id="IPR043519">
    <property type="entry name" value="NT_sf"/>
</dbReference>
<dbReference type="KEGG" id="ssai:N0B31_20910"/>
<keyword evidence="2" id="KW-1185">Reference proteome</keyword>
<dbReference type="InterPro" id="IPR007530">
    <property type="entry name" value="Aminoglycoside_adenylylTfrase"/>
</dbReference>
<dbReference type="CDD" id="cd05403">
    <property type="entry name" value="NT_KNTase_like"/>
    <property type="match status" value="1"/>
</dbReference>
<proteinExistence type="predicted"/>
<gene>
    <name evidence="1" type="ORF">N0B31_20910</name>
</gene>
<evidence type="ECO:0000313" key="1">
    <source>
        <dbReference type="EMBL" id="UWM54570.1"/>
    </source>
</evidence>
<reference evidence="1" key="1">
    <citation type="submission" date="2022-09" db="EMBL/GenBank/DDBJ databases">
        <title>Diverse halophilic archaea isolated from saline environments.</title>
        <authorList>
            <person name="Cui H.-L."/>
        </authorList>
    </citation>
    <scope>NUCLEOTIDE SEQUENCE</scope>
    <source>
        <strain evidence="1">ZS-35-S2</strain>
    </source>
</reference>
<sequence length="296" mass="33875">MTPPPWDYEAFERRVADWARDRPDVRAAIVFGSRAREDRPADVWSDLDVVLVATDPERYAEETAWLEALGEPWVTCRGETPVGTFPQRHVVFDDGLEVDFVPVPADAVTDLEALPDEVFAVFHRGYRFLVDSDRMADRLAARVDRVDFEALGLALPDEAAFLETLHDAWYHAFWVAKKLRRGELWTAKRGLDGYLKWECLLPVLKWHARAVHGRRSWHGGRFLEDWADDRAVAELETAFADYDTSECWVALEATLDLLEWLARETAAAADYDYPDRTEAYVRDLVRGLDPDGPDPL</sequence>
<dbReference type="AlphaFoldDB" id="A0A9E7U4Q1"/>
<dbReference type="RefSeq" id="WP_260593590.1">
    <property type="nucleotide sequence ID" value="NZ_CP104003.1"/>
</dbReference>
<name>A0A9E7U4Q1_9EURY</name>
<dbReference type="SUPFAM" id="SSF81301">
    <property type="entry name" value="Nucleotidyltransferase"/>
    <property type="match status" value="1"/>
</dbReference>
<organism evidence="1 2">
    <name type="scientific">Salinirubellus salinus</name>
    <dbReference type="NCBI Taxonomy" id="1364945"/>
    <lineage>
        <taxon>Archaea</taxon>
        <taxon>Methanobacteriati</taxon>
        <taxon>Methanobacteriota</taxon>
        <taxon>Stenosarchaea group</taxon>
        <taxon>Halobacteria</taxon>
        <taxon>Halobacteriales</taxon>
        <taxon>Natronomonadaceae</taxon>
        <taxon>Salinirubellus</taxon>
    </lineage>
</organism>
<dbReference type="SUPFAM" id="SSF81631">
    <property type="entry name" value="PAP/OAS1 substrate-binding domain"/>
    <property type="match status" value="1"/>
</dbReference>
<dbReference type="Gene3D" id="3.30.460.10">
    <property type="entry name" value="Beta Polymerase, domain 2"/>
    <property type="match status" value="1"/>
</dbReference>